<gene>
    <name evidence="1" type="ORF">KIN20_026850</name>
</gene>
<dbReference type="Proteomes" id="UP001196413">
    <property type="component" value="Unassembled WGS sequence"/>
</dbReference>
<dbReference type="AlphaFoldDB" id="A0AAD5QYI6"/>
<keyword evidence="2" id="KW-1185">Reference proteome</keyword>
<proteinExistence type="predicted"/>
<name>A0AAD5QYI6_PARTN</name>
<evidence type="ECO:0000313" key="2">
    <source>
        <dbReference type="Proteomes" id="UP001196413"/>
    </source>
</evidence>
<organism evidence="1 2">
    <name type="scientific">Parelaphostrongylus tenuis</name>
    <name type="common">Meningeal worm</name>
    <dbReference type="NCBI Taxonomy" id="148309"/>
    <lineage>
        <taxon>Eukaryota</taxon>
        <taxon>Metazoa</taxon>
        <taxon>Ecdysozoa</taxon>
        <taxon>Nematoda</taxon>
        <taxon>Chromadorea</taxon>
        <taxon>Rhabditida</taxon>
        <taxon>Rhabditina</taxon>
        <taxon>Rhabditomorpha</taxon>
        <taxon>Strongyloidea</taxon>
        <taxon>Metastrongylidae</taxon>
        <taxon>Parelaphostrongylus</taxon>
    </lineage>
</organism>
<evidence type="ECO:0000313" key="1">
    <source>
        <dbReference type="EMBL" id="KAJ1366240.1"/>
    </source>
</evidence>
<protein>
    <submittedName>
        <fullName evidence="1">Uncharacterized protein</fullName>
    </submittedName>
</protein>
<reference evidence="1" key="1">
    <citation type="submission" date="2021-06" db="EMBL/GenBank/DDBJ databases">
        <title>Parelaphostrongylus tenuis whole genome reference sequence.</title>
        <authorList>
            <person name="Garwood T.J."/>
            <person name="Larsen P.A."/>
            <person name="Fountain-Jones N.M."/>
            <person name="Garbe J.R."/>
            <person name="Macchietto M.G."/>
            <person name="Kania S.A."/>
            <person name="Gerhold R.W."/>
            <person name="Richards J.E."/>
            <person name="Wolf T.M."/>
        </authorList>
    </citation>
    <scope>NUCLEOTIDE SEQUENCE</scope>
    <source>
        <strain evidence="1">MNPRO001-30</strain>
        <tissue evidence="1">Meninges</tissue>
    </source>
</reference>
<comment type="caution">
    <text evidence="1">The sequence shown here is derived from an EMBL/GenBank/DDBJ whole genome shotgun (WGS) entry which is preliminary data.</text>
</comment>
<accession>A0AAD5QYI6</accession>
<sequence length="99" mass="11079">MSCAHADPIPSSSPWTYKELSELMGLRMPPARGLIEVILRENIFGMGTASKVCPTNKRMNEFHVPTVVASCTEYQIRSFVNDLLQRIENVFSFAFAIVA</sequence>
<dbReference type="EMBL" id="JAHQIW010005497">
    <property type="protein sequence ID" value="KAJ1366240.1"/>
    <property type="molecule type" value="Genomic_DNA"/>
</dbReference>